<evidence type="ECO:0000313" key="1">
    <source>
        <dbReference type="EMBL" id="MBK1865409.1"/>
    </source>
</evidence>
<protein>
    <submittedName>
        <fullName evidence="1">AsmA family protein</fullName>
    </submittedName>
</protein>
<dbReference type="EMBL" id="JAENHL010000004">
    <property type="protein sequence ID" value="MBK1865409.1"/>
    <property type="molecule type" value="Genomic_DNA"/>
</dbReference>
<dbReference type="Proteomes" id="UP000616151">
    <property type="component" value="Unassembled WGS sequence"/>
</dbReference>
<comment type="caution">
    <text evidence="1">The sequence shown here is derived from an EMBL/GenBank/DDBJ whole genome shotgun (WGS) entry which is preliminary data.</text>
</comment>
<evidence type="ECO:0000313" key="2">
    <source>
        <dbReference type="Proteomes" id="UP000616151"/>
    </source>
</evidence>
<proteinExistence type="predicted"/>
<keyword evidence="2" id="KW-1185">Reference proteome</keyword>
<name>A0ACC5QYG3_9HYPH</name>
<sequence>MKLWKSPVLYFGIALILAVTAAFVAPFVIDWGSYRTAIENYGSKVTGRQVTVAGDISGRLFPWPKLTIRDVKVANPEGAAMPDFVTAEEVDVRMTLAGLLGGEIRVETIDVIRPVIAFERLATGQGSWHLKSQAPASDLRLLDRIRLDQISVTDGTVHLIDNRRSGKATITDVNATLAAQSFAGPWRLRGMAAYRDRPVELAVNTGIWTPDTPFKFGFRIGSADGSGLVYQFDGVNDGNHVTGGLRIQPAASVDGRSDAEGQLRPLVMTAQVTSDFNTVALDKIEISPREANAEGANLLTGSAEIALGANVSLKTDLRATRFDLDQVAGAKAKNLLREGGGLALLENTLSLMPDDVDIDATLGVTSLVVGGEALDNAKLAFAVNQDAIRIKELSAGMPGQARGLFTGTFVVTDSGPQLAGDLAGEAGSLRDFVSWVWPEGRSDIARIWTGSRGRFKLQTRFDATYGQLRLQDLKYQIDESQGSGGLTIGFGDRPALDIRLDASAVDIDSFVPNGLGSGSWLGTADLLSQWAVGHDLRLTLQSGETQLNGVNARDVAIDIAAINGNIDLKTVEIGNVGEARLEITGLLAPMPNGHQGSISTGVTAQDPRSLLQLLGLLPKNENPVWAEALGQTELTITTDLKPDEEGQSANFRVAGKSGDLDIEATVAAAGEGDLLASEISADFSLRSATGAGLLKLVGWRPVAVPEGAAKLAGTLTGSLANGLVADFKADAFGARGQFQGKFLRRDNVLTGTGRAGLFAERPNDLFTAAGISNYAGGALSVESDVEVALPRVVFPSAQGFLAGAPISGTLSFEGGNRVKGEFSTGAVSFGRLFDLAFMPWDGRPLDVELPFASEPPRGFTGELWIKPAALEIAQGLTVKETQIGISATPEEVRLAAFGKSELGGDVAIEIGARPQGGGKVLDGRLVMPIDLGRSLKDQTGKPVAKGLAKLSVKVSGAGRTPGAVLASLQGSGSYDISGLEVANIDPERFVGLVRNATTGDELKTAFTALSGGGVLVFGDAKGILKITDGTVTMPASAQSSAVAETRLEPKIDLPDGRLDANLQVKLKALQDEPHFGVTYSGKPDALARFVDVAALESKLGFGVVERTLKELEKLQAEQQKLMDEEEKQRREDEARLDAYNEQRREMQRRQKELRVHREMQARQPVVVEESPPDGSEAKAAEPPALEPAPSVEPAPSADDKARAASNDPTEVQPLLPDTGDDAIFGPPPPPKPKPQPQVKRQQAPAKTQARSDPGAPLVLVPPQKRAVEPPPKDNRSFFDRLFGRKP</sequence>
<gene>
    <name evidence="1" type="ORF">JHL16_03530</name>
</gene>
<reference evidence="1" key="1">
    <citation type="submission" date="2021-01" db="EMBL/GenBank/DDBJ databases">
        <authorList>
            <person name="Sun Q."/>
        </authorList>
    </citation>
    <scope>NUCLEOTIDE SEQUENCE</scope>
    <source>
        <strain evidence="1">YIM B02566</strain>
    </source>
</reference>
<accession>A0ACC5QYG3</accession>
<organism evidence="1 2">
    <name type="scientific">Taklimakanibacter albus</name>
    <dbReference type="NCBI Taxonomy" id="2800327"/>
    <lineage>
        <taxon>Bacteria</taxon>
        <taxon>Pseudomonadati</taxon>
        <taxon>Pseudomonadota</taxon>
        <taxon>Alphaproteobacteria</taxon>
        <taxon>Hyphomicrobiales</taxon>
        <taxon>Aestuariivirgaceae</taxon>
        <taxon>Taklimakanibacter</taxon>
    </lineage>
</organism>